<organism evidence="2 3">
    <name type="scientific">Pedobacter duraquae</name>
    <dbReference type="NCBI Taxonomy" id="425511"/>
    <lineage>
        <taxon>Bacteria</taxon>
        <taxon>Pseudomonadati</taxon>
        <taxon>Bacteroidota</taxon>
        <taxon>Sphingobacteriia</taxon>
        <taxon>Sphingobacteriales</taxon>
        <taxon>Sphingobacteriaceae</taxon>
        <taxon>Pedobacter</taxon>
    </lineage>
</organism>
<evidence type="ECO:0000259" key="1">
    <source>
        <dbReference type="Pfam" id="PF02589"/>
    </source>
</evidence>
<dbReference type="SUPFAM" id="SSF100950">
    <property type="entry name" value="NagB/RpiA/CoA transferase-like"/>
    <property type="match status" value="1"/>
</dbReference>
<evidence type="ECO:0000313" key="2">
    <source>
        <dbReference type="EMBL" id="TDO19580.1"/>
    </source>
</evidence>
<comment type="caution">
    <text evidence="2">The sequence shown here is derived from an EMBL/GenBank/DDBJ whole genome shotgun (WGS) entry which is preliminary data.</text>
</comment>
<keyword evidence="3" id="KW-1185">Reference proteome</keyword>
<protein>
    <submittedName>
        <fullName evidence="2">L-lactate dehydrogenase complex protein LldG</fullName>
    </submittedName>
</protein>
<dbReference type="PANTHER" id="PTHR43682">
    <property type="entry name" value="LACTATE UTILIZATION PROTEIN C"/>
    <property type="match status" value="1"/>
</dbReference>
<dbReference type="RefSeq" id="WP_133558805.1">
    <property type="nucleotide sequence ID" value="NZ_SNWM01000006.1"/>
</dbReference>
<accession>A0A4R6IBJ9</accession>
<dbReference type="InterPro" id="IPR037171">
    <property type="entry name" value="NagB/RpiA_transferase-like"/>
</dbReference>
<dbReference type="Pfam" id="PF02589">
    <property type="entry name" value="LUD_dom"/>
    <property type="match status" value="1"/>
</dbReference>
<dbReference type="InterPro" id="IPR003741">
    <property type="entry name" value="LUD_dom"/>
</dbReference>
<dbReference type="InterPro" id="IPR024185">
    <property type="entry name" value="FTHF_cligase-like_sf"/>
</dbReference>
<dbReference type="PANTHER" id="PTHR43682:SF1">
    <property type="entry name" value="LACTATE UTILIZATION PROTEIN C"/>
    <property type="match status" value="1"/>
</dbReference>
<evidence type="ECO:0000313" key="3">
    <source>
        <dbReference type="Proteomes" id="UP000295499"/>
    </source>
</evidence>
<gene>
    <name evidence="2" type="ORF">CLV32_4202</name>
</gene>
<dbReference type="AlphaFoldDB" id="A0A4R6IBJ9"/>
<feature type="domain" description="LUD" evidence="1">
    <location>
        <begin position="88"/>
        <end position="193"/>
    </location>
</feature>
<dbReference type="EMBL" id="SNWM01000006">
    <property type="protein sequence ID" value="TDO19580.1"/>
    <property type="molecule type" value="Genomic_DNA"/>
</dbReference>
<sequence>MTNRNLILTAVAKNQPEYQEIPDIPAENNIETETLQSFKQVLSDIGGTALEAKDIAELKVLIQTFFPESSRKVSTMQILSDIVDTDLSSDFPHDFEDVDVAILEGHFGVAENGAVWITEDKMGQRILPFICQHLVLIIHKDEVCATMQQAYAKVGTADYGFGTFIAGPSKTADIEQSLVLGAHGPKSLLVLILS</sequence>
<reference evidence="2 3" key="1">
    <citation type="submission" date="2019-03" db="EMBL/GenBank/DDBJ databases">
        <title>Genomic Encyclopedia of Archaeal and Bacterial Type Strains, Phase II (KMG-II): from individual species to whole genera.</title>
        <authorList>
            <person name="Goeker M."/>
        </authorList>
    </citation>
    <scope>NUCLEOTIDE SEQUENCE [LARGE SCALE GENOMIC DNA]</scope>
    <source>
        <strain evidence="2 3">DSM 19034</strain>
    </source>
</reference>
<dbReference type="Proteomes" id="UP000295499">
    <property type="component" value="Unassembled WGS sequence"/>
</dbReference>
<dbReference type="Gene3D" id="3.40.50.10420">
    <property type="entry name" value="NagB/RpiA/CoA transferase-like"/>
    <property type="match status" value="1"/>
</dbReference>
<proteinExistence type="predicted"/>
<name>A0A4R6IBJ9_9SPHI</name>
<dbReference type="OrthoDB" id="9794157at2"/>